<proteinExistence type="predicted"/>
<evidence type="ECO:0000313" key="2">
    <source>
        <dbReference type="Proteomes" id="UP000193083"/>
    </source>
</evidence>
<dbReference type="Proteomes" id="UP000193083">
    <property type="component" value="Unassembled WGS sequence"/>
</dbReference>
<organism evidence="1 2">
    <name type="scientific">Mesorhizobium australicum</name>
    <dbReference type="NCBI Taxonomy" id="536018"/>
    <lineage>
        <taxon>Bacteria</taxon>
        <taxon>Pseudomonadati</taxon>
        <taxon>Pseudomonadota</taxon>
        <taxon>Alphaproteobacteria</taxon>
        <taxon>Hyphomicrobiales</taxon>
        <taxon>Phyllobacteriaceae</taxon>
        <taxon>Mesorhizobium</taxon>
    </lineage>
</organism>
<evidence type="ECO:0000313" key="1">
    <source>
        <dbReference type="EMBL" id="SMH39311.1"/>
    </source>
</evidence>
<dbReference type="Pfam" id="PF06169">
    <property type="entry name" value="DUF982"/>
    <property type="match status" value="1"/>
</dbReference>
<dbReference type="AlphaFoldDB" id="A0A1X7NMY8"/>
<keyword evidence="2" id="KW-1185">Reference proteome</keyword>
<protein>
    <recommendedName>
        <fullName evidence="3">DUF982 domain-containing protein</fullName>
    </recommendedName>
</protein>
<gene>
    <name evidence="1" type="ORF">SAMN02982922_2148</name>
</gene>
<dbReference type="EMBL" id="FXBL01000004">
    <property type="protein sequence ID" value="SMH39311.1"/>
    <property type="molecule type" value="Genomic_DNA"/>
</dbReference>
<evidence type="ECO:0008006" key="3">
    <source>
        <dbReference type="Google" id="ProtNLM"/>
    </source>
</evidence>
<accession>A0A1X7NMY8</accession>
<dbReference type="InterPro" id="IPR010385">
    <property type="entry name" value="DUF982"/>
</dbReference>
<sequence>MPIDQTFHEPVLLKTGKTGLAEIRTLAQARDLLREGWPETHGKWYYAADRACADAADGKASVHIARRIFVYAAEEARLRA</sequence>
<dbReference type="Gene3D" id="6.10.250.730">
    <property type="match status" value="1"/>
</dbReference>
<dbReference type="RefSeq" id="WP_085464159.1">
    <property type="nucleotide sequence ID" value="NZ_FXBL01000004.1"/>
</dbReference>
<reference evidence="1 2" key="1">
    <citation type="submission" date="2017-04" db="EMBL/GenBank/DDBJ databases">
        <authorList>
            <person name="Afonso C.L."/>
            <person name="Miller P.J."/>
            <person name="Scott M.A."/>
            <person name="Spackman E."/>
            <person name="Goraichik I."/>
            <person name="Dimitrov K.M."/>
            <person name="Suarez D.L."/>
            <person name="Swayne D.E."/>
        </authorList>
    </citation>
    <scope>NUCLEOTIDE SEQUENCE [LARGE SCALE GENOMIC DNA]</scope>
    <source>
        <strain evidence="1 2">B5P</strain>
    </source>
</reference>
<dbReference type="OrthoDB" id="8084653at2"/>
<name>A0A1X7NMY8_9HYPH</name>